<dbReference type="AlphaFoldDB" id="A0A2N5VSS8"/>
<accession>A0A2N5VSS8</accession>
<evidence type="ECO:0000313" key="2">
    <source>
        <dbReference type="EMBL" id="PLW53049.1"/>
    </source>
</evidence>
<protein>
    <submittedName>
        <fullName evidence="2">Uncharacterized protein</fullName>
    </submittedName>
</protein>
<reference evidence="2 3" key="1">
    <citation type="submission" date="2017-11" db="EMBL/GenBank/DDBJ databases">
        <title>De novo assembly and phasing of dikaryotic genomes from two isolates of Puccinia coronata f. sp. avenae, the causal agent of oat crown rust.</title>
        <authorList>
            <person name="Miller M.E."/>
            <person name="Zhang Y."/>
            <person name="Omidvar V."/>
            <person name="Sperschneider J."/>
            <person name="Schwessinger B."/>
            <person name="Raley C."/>
            <person name="Palmer J.M."/>
            <person name="Garnica D."/>
            <person name="Upadhyaya N."/>
            <person name="Rathjen J."/>
            <person name="Taylor J.M."/>
            <person name="Park R.F."/>
            <person name="Dodds P.N."/>
            <person name="Hirsch C.D."/>
            <person name="Kianian S.F."/>
            <person name="Figueroa M."/>
        </authorList>
    </citation>
    <scope>NUCLEOTIDE SEQUENCE [LARGE SCALE GENOMIC DNA]</scope>
    <source>
        <strain evidence="2">12NC29</strain>
    </source>
</reference>
<evidence type="ECO:0000256" key="1">
    <source>
        <dbReference type="SAM" id="MobiDB-lite"/>
    </source>
</evidence>
<dbReference type="EMBL" id="PGCJ01000069">
    <property type="protein sequence ID" value="PLW53049.1"/>
    <property type="molecule type" value="Genomic_DNA"/>
</dbReference>
<keyword evidence="3" id="KW-1185">Reference proteome</keyword>
<dbReference type="Proteomes" id="UP000235388">
    <property type="component" value="Unassembled WGS sequence"/>
</dbReference>
<feature type="region of interest" description="Disordered" evidence="1">
    <location>
        <begin position="80"/>
        <end position="105"/>
    </location>
</feature>
<dbReference type="STRING" id="200324.A0A2N5VSS8"/>
<evidence type="ECO:0000313" key="3">
    <source>
        <dbReference type="Proteomes" id="UP000235388"/>
    </source>
</evidence>
<sequence length="143" mass="15103">MSGHFLTSLYTNVRQEDLDPNLTESITSLVALIGRPLTPLAKRLEDNKNQPAGASMSVAACAPLNEAVAAPAASKMGTDWGATQATATSEARPSQSATDKLDAFPPTLEKAPALAANDIRMIVNLLDTDECSSKTFTHTVTFI</sequence>
<feature type="compositionally biased region" description="Polar residues" evidence="1">
    <location>
        <begin position="81"/>
        <end position="98"/>
    </location>
</feature>
<proteinExistence type="predicted"/>
<comment type="caution">
    <text evidence="2">The sequence shown here is derived from an EMBL/GenBank/DDBJ whole genome shotgun (WGS) entry which is preliminary data.</text>
</comment>
<gene>
    <name evidence="2" type="ORF">PCANC_10741</name>
</gene>
<name>A0A2N5VSS8_9BASI</name>
<dbReference type="OrthoDB" id="10518668at2759"/>
<organism evidence="2 3">
    <name type="scientific">Puccinia coronata f. sp. avenae</name>
    <dbReference type="NCBI Taxonomy" id="200324"/>
    <lineage>
        <taxon>Eukaryota</taxon>
        <taxon>Fungi</taxon>
        <taxon>Dikarya</taxon>
        <taxon>Basidiomycota</taxon>
        <taxon>Pucciniomycotina</taxon>
        <taxon>Pucciniomycetes</taxon>
        <taxon>Pucciniales</taxon>
        <taxon>Pucciniaceae</taxon>
        <taxon>Puccinia</taxon>
    </lineage>
</organism>